<protein>
    <submittedName>
        <fullName evidence="2">Uncharacterized protein</fullName>
    </submittedName>
</protein>
<comment type="caution">
    <text evidence="2">The sequence shown here is derived from an EMBL/GenBank/DDBJ whole genome shotgun (WGS) entry which is preliminary data.</text>
</comment>
<keyword evidence="1" id="KW-1133">Transmembrane helix</keyword>
<feature type="transmembrane region" description="Helical" evidence="1">
    <location>
        <begin position="113"/>
        <end position="136"/>
    </location>
</feature>
<dbReference type="EMBL" id="MFYX01000074">
    <property type="protein sequence ID" value="OGK04257.1"/>
    <property type="molecule type" value="Genomic_DNA"/>
</dbReference>
<keyword evidence="1" id="KW-0472">Membrane</keyword>
<accession>A0A1F7FCQ9</accession>
<evidence type="ECO:0000313" key="2">
    <source>
        <dbReference type="EMBL" id="OGK04257.1"/>
    </source>
</evidence>
<evidence type="ECO:0000256" key="1">
    <source>
        <dbReference type="SAM" id="Phobius"/>
    </source>
</evidence>
<reference evidence="2 3" key="1">
    <citation type="journal article" date="2016" name="Nat. Commun.">
        <title>Thousands of microbial genomes shed light on interconnected biogeochemical processes in an aquifer system.</title>
        <authorList>
            <person name="Anantharaman K."/>
            <person name="Brown C.T."/>
            <person name="Hug L.A."/>
            <person name="Sharon I."/>
            <person name="Castelle C.J."/>
            <person name="Probst A.J."/>
            <person name="Thomas B.C."/>
            <person name="Singh A."/>
            <person name="Wilkins M.J."/>
            <person name="Karaoz U."/>
            <person name="Brodie E.L."/>
            <person name="Williams K.H."/>
            <person name="Hubbard S.S."/>
            <person name="Banfield J.F."/>
        </authorList>
    </citation>
    <scope>NUCLEOTIDE SEQUENCE [LARGE SCALE GENOMIC DNA]</scope>
</reference>
<evidence type="ECO:0000313" key="3">
    <source>
        <dbReference type="Proteomes" id="UP000179243"/>
    </source>
</evidence>
<sequence length="174" mass="19181">MKYILVITLLASGLVFGGNPDLGIKSAILPGMGQLSAGSGEFLNKNTLKGLGIMAGFTVCLHNTIRFISLKESYAEQTQTYDTKNDQVEFYDERQAIKTKWDEAYDNYQNAQLWSYVFLGLTAAVYGYGIVDALLFTGKKEMQNGSAGQSSLSKTGLSLYMKDSHKGLQVYHSF</sequence>
<name>A0A1F7FCQ9_UNCRA</name>
<dbReference type="AlphaFoldDB" id="A0A1F7FCQ9"/>
<gene>
    <name evidence="2" type="ORF">A2519_18015</name>
</gene>
<keyword evidence="1" id="KW-0812">Transmembrane</keyword>
<organism evidence="2 3">
    <name type="scientific">Candidatus Raymondbacteria bacterium RIFOXYD12_FULL_49_13</name>
    <dbReference type="NCBI Taxonomy" id="1817890"/>
    <lineage>
        <taxon>Bacteria</taxon>
        <taxon>Raymondiibacteriota</taxon>
    </lineage>
</organism>
<proteinExistence type="predicted"/>
<dbReference type="Proteomes" id="UP000179243">
    <property type="component" value="Unassembled WGS sequence"/>
</dbReference>